<feature type="chain" id="PRO_5043912639" evidence="1">
    <location>
        <begin position="28"/>
        <end position="243"/>
    </location>
</feature>
<accession>A0AAW2MDK9</accession>
<organism evidence="2">
    <name type="scientific">Sesamum radiatum</name>
    <name type="common">Black benniseed</name>
    <dbReference type="NCBI Taxonomy" id="300843"/>
    <lineage>
        <taxon>Eukaryota</taxon>
        <taxon>Viridiplantae</taxon>
        <taxon>Streptophyta</taxon>
        <taxon>Embryophyta</taxon>
        <taxon>Tracheophyta</taxon>
        <taxon>Spermatophyta</taxon>
        <taxon>Magnoliopsida</taxon>
        <taxon>eudicotyledons</taxon>
        <taxon>Gunneridae</taxon>
        <taxon>Pentapetalae</taxon>
        <taxon>asterids</taxon>
        <taxon>lamiids</taxon>
        <taxon>Lamiales</taxon>
        <taxon>Pedaliaceae</taxon>
        <taxon>Sesamum</taxon>
    </lineage>
</organism>
<dbReference type="InterPro" id="IPR036691">
    <property type="entry name" value="Endo/exonu/phosph_ase_sf"/>
</dbReference>
<feature type="signal peptide" evidence="1">
    <location>
        <begin position="1"/>
        <end position="27"/>
    </location>
</feature>
<sequence>MWEKLLEFGQPLSMLWLILGHFNCVKSSTEKQLGVPPTWCELKDFADCCLMLGLHDAPTTGYFYTWYSNSDTNPIWCKFNRVILNNNWLEAGLHYAAHFNPPGCLSDQSSGIALKSSVKAFNILHYNHILVRAKEVDLAVQDTQNHLESNPGDAAVWDSLGNLRKKAIFLIEVERHFYYQKAKIYFLKQGDRNTKFFHDMVKRNTTRNSILAVTKSDGSIITSTPDIAQELIGFYTSLLGIED</sequence>
<comment type="caution">
    <text evidence="2">The sequence shown here is derived from an EMBL/GenBank/DDBJ whole genome shotgun (WGS) entry which is preliminary data.</text>
</comment>
<evidence type="ECO:0000256" key="1">
    <source>
        <dbReference type="SAM" id="SignalP"/>
    </source>
</evidence>
<dbReference type="AlphaFoldDB" id="A0AAW2MDK9"/>
<reference evidence="2" key="1">
    <citation type="submission" date="2020-06" db="EMBL/GenBank/DDBJ databases">
        <authorList>
            <person name="Li T."/>
            <person name="Hu X."/>
            <person name="Zhang T."/>
            <person name="Song X."/>
            <person name="Zhang H."/>
            <person name="Dai N."/>
            <person name="Sheng W."/>
            <person name="Hou X."/>
            <person name="Wei L."/>
        </authorList>
    </citation>
    <scope>NUCLEOTIDE SEQUENCE</scope>
    <source>
        <strain evidence="2">G02</strain>
        <tissue evidence="2">Leaf</tissue>
    </source>
</reference>
<dbReference type="EMBL" id="JACGWJ010000022">
    <property type="protein sequence ID" value="KAL0329407.1"/>
    <property type="molecule type" value="Genomic_DNA"/>
</dbReference>
<dbReference type="PANTHER" id="PTHR33710:SF64">
    <property type="entry name" value="ENDONUCLEASE_EXONUCLEASE_PHOSPHATASE DOMAIN-CONTAINING PROTEIN"/>
    <property type="match status" value="1"/>
</dbReference>
<proteinExistence type="predicted"/>
<gene>
    <name evidence="2" type="ORF">Sradi_4927400</name>
</gene>
<keyword evidence="1" id="KW-0732">Signal</keyword>
<evidence type="ECO:0000313" key="2">
    <source>
        <dbReference type="EMBL" id="KAL0329407.1"/>
    </source>
</evidence>
<name>A0AAW2MDK9_SESRA</name>
<dbReference type="PANTHER" id="PTHR33710">
    <property type="entry name" value="BNAC02G09200D PROTEIN"/>
    <property type="match status" value="1"/>
</dbReference>
<dbReference type="SUPFAM" id="SSF56219">
    <property type="entry name" value="DNase I-like"/>
    <property type="match status" value="1"/>
</dbReference>
<reference evidence="2" key="2">
    <citation type="journal article" date="2024" name="Plant">
        <title>Genomic evolution and insights into agronomic trait innovations of Sesamum species.</title>
        <authorList>
            <person name="Miao H."/>
            <person name="Wang L."/>
            <person name="Qu L."/>
            <person name="Liu H."/>
            <person name="Sun Y."/>
            <person name="Le M."/>
            <person name="Wang Q."/>
            <person name="Wei S."/>
            <person name="Zheng Y."/>
            <person name="Lin W."/>
            <person name="Duan Y."/>
            <person name="Cao H."/>
            <person name="Xiong S."/>
            <person name="Wang X."/>
            <person name="Wei L."/>
            <person name="Li C."/>
            <person name="Ma Q."/>
            <person name="Ju M."/>
            <person name="Zhao R."/>
            <person name="Li G."/>
            <person name="Mu C."/>
            <person name="Tian Q."/>
            <person name="Mei H."/>
            <person name="Zhang T."/>
            <person name="Gao T."/>
            <person name="Zhang H."/>
        </authorList>
    </citation>
    <scope>NUCLEOTIDE SEQUENCE</scope>
    <source>
        <strain evidence="2">G02</strain>
    </source>
</reference>
<protein>
    <submittedName>
        <fullName evidence="2">Uncharacterized protein</fullName>
    </submittedName>
</protein>